<organism evidence="1">
    <name type="scientific">marine metagenome</name>
    <dbReference type="NCBI Taxonomy" id="408172"/>
    <lineage>
        <taxon>unclassified sequences</taxon>
        <taxon>metagenomes</taxon>
        <taxon>ecological metagenomes</taxon>
    </lineage>
</organism>
<protein>
    <submittedName>
        <fullName evidence="1">Uncharacterized protein</fullName>
    </submittedName>
</protein>
<gene>
    <name evidence="1" type="ORF">METZ01_LOCUS164496</name>
</gene>
<evidence type="ECO:0000313" key="1">
    <source>
        <dbReference type="EMBL" id="SVB11642.1"/>
    </source>
</evidence>
<feature type="non-terminal residue" evidence="1">
    <location>
        <position position="39"/>
    </location>
</feature>
<dbReference type="EMBL" id="UINC01029244">
    <property type="protein sequence ID" value="SVB11642.1"/>
    <property type="molecule type" value="Genomic_DNA"/>
</dbReference>
<dbReference type="AlphaFoldDB" id="A0A382BEF4"/>
<name>A0A382BEF4_9ZZZZ</name>
<accession>A0A382BEF4</accession>
<reference evidence="1" key="1">
    <citation type="submission" date="2018-05" db="EMBL/GenBank/DDBJ databases">
        <authorList>
            <person name="Lanie J.A."/>
            <person name="Ng W.-L."/>
            <person name="Kazmierczak K.M."/>
            <person name="Andrzejewski T.M."/>
            <person name="Davidsen T.M."/>
            <person name="Wayne K.J."/>
            <person name="Tettelin H."/>
            <person name="Glass J.I."/>
            <person name="Rusch D."/>
            <person name="Podicherti R."/>
            <person name="Tsui H.-C.T."/>
            <person name="Winkler M.E."/>
        </authorList>
    </citation>
    <scope>NUCLEOTIDE SEQUENCE</scope>
</reference>
<proteinExistence type="predicted"/>
<sequence length="39" mass="4759">MLIDIENQDLKHCFQKDWIKFLQLSGHSKNYPTKQTMFM</sequence>